<feature type="chain" id="PRO_5039445991" description="Lipoprotein" evidence="1">
    <location>
        <begin position="22"/>
        <end position="173"/>
    </location>
</feature>
<keyword evidence="1" id="KW-0732">Signal</keyword>
<organism evidence="2 3">
    <name type="scientific">Paenibacillus apis</name>
    <dbReference type="NCBI Taxonomy" id="1792174"/>
    <lineage>
        <taxon>Bacteria</taxon>
        <taxon>Bacillati</taxon>
        <taxon>Bacillota</taxon>
        <taxon>Bacilli</taxon>
        <taxon>Bacillales</taxon>
        <taxon>Paenibacillaceae</taxon>
        <taxon>Paenibacillus</taxon>
    </lineage>
</organism>
<accession>A0A920CIG9</accession>
<sequence>MYKVFKVICFSVLLVLMSGCGHDTLQDAVQAKWKSPVFVKNIDQENQLVIYLDQTQYVFGVYEKKNGKYFYDNSQSSGWSASTKDGIPFFVSAEYKKNIGNFIWGAVYTDIPIEKIFIEYENGLTQETVAVNNTFMLEMPSTFNSTEPIMFMGELYDVTAYDKKGNEIVSWRN</sequence>
<comment type="caution">
    <text evidence="2">The sequence shown here is derived from an EMBL/GenBank/DDBJ whole genome shotgun (WGS) entry which is preliminary data.</text>
</comment>
<evidence type="ECO:0000313" key="2">
    <source>
        <dbReference type="EMBL" id="GIO41606.1"/>
    </source>
</evidence>
<evidence type="ECO:0008006" key="4">
    <source>
        <dbReference type="Google" id="ProtNLM"/>
    </source>
</evidence>
<dbReference type="Proteomes" id="UP000678895">
    <property type="component" value="Unassembled WGS sequence"/>
</dbReference>
<dbReference type="EMBL" id="BORS01000004">
    <property type="protein sequence ID" value="GIO41606.1"/>
    <property type="molecule type" value="Genomic_DNA"/>
</dbReference>
<dbReference type="PROSITE" id="PS51257">
    <property type="entry name" value="PROKAR_LIPOPROTEIN"/>
    <property type="match status" value="1"/>
</dbReference>
<keyword evidence="3" id="KW-1185">Reference proteome</keyword>
<reference evidence="2" key="1">
    <citation type="submission" date="2021-03" db="EMBL/GenBank/DDBJ databases">
        <title>Antimicrobial resistance genes in bacteria isolated from Japanese honey, and their potential for conferring macrolide and lincosamide resistance in the American foulbrood pathogen Paenibacillus larvae.</title>
        <authorList>
            <person name="Okamoto M."/>
            <person name="Kumagai M."/>
            <person name="Kanamori H."/>
            <person name="Takamatsu D."/>
        </authorList>
    </citation>
    <scope>NUCLEOTIDE SEQUENCE</scope>
    <source>
        <strain evidence="2">J41TS4</strain>
    </source>
</reference>
<feature type="signal peptide" evidence="1">
    <location>
        <begin position="1"/>
        <end position="21"/>
    </location>
</feature>
<gene>
    <name evidence="2" type="ORF">J41TS4_13640</name>
</gene>
<proteinExistence type="predicted"/>
<dbReference type="AlphaFoldDB" id="A0A920CIG9"/>
<protein>
    <recommendedName>
        <fullName evidence="4">Lipoprotein</fullName>
    </recommendedName>
</protein>
<evidence type="ECO:0000256" key="1">
    <source>
        <dbReference type="SAM" id="SignalP"/>
    </source>
</evidence>
<evidence type="ECO:0000313" key="3">
    <source>
        <dbReference type="Proteomes" id="UP000678895"/>
    </source>
</evidence>
<name>A0A920CIG9_9BACL</name>